<evidence type="ECO:0000256" key="1">
    <source>
        <dbReference type="ARBA" id="ARBA00007358"/>
    </source>
</evidence>
<dbReference type="InterPro" id="IPR001670">
    <property type="entry name" value="ADH_Fe/GldA"/>
</dbReference>
<dbReference type="RefSeq" id="WP_078717595.1">
    <property type="nucleotide sequence ID" value="NZ_FUYC01000009.1"/>
</dbReference>
<dbReference type="PANTHER" id="PTHR11496">
    <property type="entry name" value="ALCOHOL DEHYDROGENASE"/>
    <property type="match status" value="1"/>
</dbReference>
<dbReference type="SUPFAM" id="SSF56796">
    <property type="entry name" value="Dehydroquinate synthase-like"/>
    <property type="match status" value="1"/>
</dbReference>
<keyword evidence="2" id="KW-0560">Oxidoreductase</keyword>
<evidence type="ECO:0000259" key="3">
    <source>
        <dbReference type="Pfam" id="PF00465"/>
    </source>
</evidence>
<dbReference type="GO" id="GO:0046872">
    <property type="term" value="F:metal ion binding"/>
    <property type="evidence" value="ECO:0007669"/>
    <property type="project" value="InterPro"/>
</dbReference>
<dbReference type="PANTHER" id="PTHR11496:SF104">
    <property type="entry name" value="3-DEOXY-ALPHA-D-MANNO-OCTULOSONATE 8-OXIDASE"/>
    <property type="match status" value="1"/>
</dbReference>
<proteinExistence type="inferred from homology"/>
<evidence type="ECO:0000256" key="2">
    <source>
        <dbReference type="ARBA" id="ARBA00023002"/>
    </source>
</evidence>
<name>A0A1T4XCM3_9BACT</name>
<dbReference type="Pfam" id="PF25137">
    <property type="entry name" value="ADH_Fe_C"/>
    <property type="match status" value="1"/>
</dbReference>
<dbReference type="Proteomes" id="UP000190027">
    <property type="component" value="Unassembled WGS sequence"/>
</dbReference>
<dbReference type="FunFam" id="3.40.50.1970:FF:000003">
    <property type="entry name" value="Alcohol dehydrogenase, iron-containing"/>
    <property type="match status" value="1"/>
</dbReference>
<feature type="domain" description="Alcohol dehydrogenase iron-type/glycerol dehydrogenase GldA" evidence="3">
    <location>
        <begin position="9"/>
        <end position="184"/>
    </location>
</feature>
<dbReference type="CDD" id="cd08185">
    <property type="entry name" value="Fe-ADH-like"/>
    <property type="match status" value="1"/>
</dbReference>
<accession>A0A1T4XCM3</accession>
<evidence type="ECO:0000259" key="4">
    <source>
        <dbReference type="Pfam" id="PF25137"/>
    </source>
</evidence>
<dbReference type="Pfam" id="PF00465">
    <property type="entry name" value="Fe-ADH"/>
    <property type="match status" value="1"/>
</dbReference>
<reference evidence="5 6" key="1">
    <citation type="submission" date="2017-02" db="EMBL/GenBank/DDBJ databases">
        <authorList>
            <person name="Peterson S.W."/>
        </authorList>
    </citation>
    <scope>NUCLEOTIDE SEQUENCE [LARGE SCALE GENOMIC DNA]</scope>
    <source>
        <strain evidence="5 6">DSM 16080</strain>
    </source>
</reference>
<keyword evidence="6" id="KW-1185">Reference proteome</keyword>
<dbReference type="AlphaFoldDB" id="A0A1T4XCM3"/>
<sequence length="397" mass="42108">MLNFQFFMPTRLIFGPGSLAQLGDTAHLPKGEKAMIFIGASGAMVQNGYLARVQGLLAEQGVRSVVYDKVRPNPESAQVEEAAQTCRELGVDFLVGLGGGSTIDTAKAVALLATNPGSYWDYMQGGSGGKMETEHPGLPLVAIPTTAGTGTEADPWTVITKTGSQEKIGFGTDQTFPALSIVDPELMVSLSPRQTAYTGMDAFFHAVESYLNTRRSPMNDMLAMEAVNLIGLYLPDAVADGANMEARTALAWASTAAGICETIGGCISHHSLEHALSGFNPDLPHGAGLVLLAPHYFKRLGEMAPQRFSDLALALGDEEAQQRPEADGPALFLAQLVELIQSVGLADEKLTDYGFSEDQADALAQNAFENMGKLFPVTPAKMSHDDVAGIFRAAINA</sequence>
<evidence type="ECO:0000313" key="6">
    <source>
        <dbReference type="Proteomes" id="UP000190027"/>
    </source>
</evidence>
<dbReference type="EMBL" id="FUYC01000009">
    <property type="protein sequence ID" value="SKA87324.1"/>
    <property type="molecule type" value="Genomic_DNA"/>
</dbReference>
<dbReference type="OrthoDB" id="9778433at2"/>
<comment type="similarity">
    <text evidence="1">Belongs to the iron-containing alcohol dehydrogenase family.</text>
</comment>
<evidence type="ECO:0000313" key="5">
    <source>
        <dbReference type="EMBL" id="SKA87324.1"/>
    </source>
</evidence>
<organism evidence="5 6">
    <name type="scientific">Paucidesulfovibrio gracilis DSM 16080</name>
    <dbReference type="NCBI Taxonomy" id="1121449"/>
    <lineage>
        <taxon>Bacteria</taxon>
        <taxon>Pseudomonadati</taxon>
        <taxon>Thermodesulfobacteriota</taxon>
        <taxon>Desulfovibrionia</taxon>
        <taxon>Desulfovibrionales</taxon>
        <taxon>Desulfovibrionaceae</taxon>
        <taxon>Paucidesulfovibrio</taxon>
    </lineage>
</organism>
<dbReference type="InterPro" id="IPR056798">
    <property type="entry name" value="ADH_Fe_C"/>
</dbReference>
<dbReference type="STRING" id="1121449.SAMN02745704_02040"/>
<protein>
    <submittedName>
        <fullName evidence="5">Alcohol dehydrogenase</fullName>
    </submittedName>
</protein>
<gene>
    <name evidence="5" type="ORF">SAMN02745704_02040</name>
</gene>
<dbReference type="InterPro" id="IPR039697">
    <property type="entry name" value="Alcohol_dehydrogenase_Fe"/>
</dbReference>
<dbReference type="GO" id="GO:0004022">
    <property type="term" value="F:alcohol dehydrogenase (NAD+) activity"/>
    <property type="evidence" value="ECO:0007669"/>
    <property type="project" value="TreeGrafter"/>
</dbReference>
<dbReference type="Gene3D" id="1.20.1090.10">
    <property type="entry name" value="Dehydroquinate synthase-like - alpha domain"/>
    <property type="match status" value="1"/>
</dbReference>
<feature type="domain" description="Fe-containing alcohol dehydrogenase-like C-terminal" evidence="4">
    <location>
        <begin position="195"/>
        <end position="394"/>
    </location>
</feature>
<dbReference type="Gene3D" id="3.40.50.1970">
    <property type="match status" value="1"/>
</dbReference>